<evidence type="ECO:0000313" key="8">
    <source>
        <dbReference type="Proteomes" id="UP000252519"/>
    </source>
</evidence>
<evidence type="ECO:0000256" key="3">
    <source>
        <dbReference type="ARBA" id="ARBA00022989"/>
    </source>
</evidence>
<dbReference type="Proteomes" id="UP000252519">
    <property type="component" value="Unassembled WGS sequence"/>
</dbReference>
<dbReference type="SUPFAM" id="SSF81665">
    <property type="entry name" value="Calcium ATPase, transmembrane domain M"/>
    <property type="match status" value="1"/>
</dbReference>
<organism evidence="7 8">
    <name type="scientific">Ancylostoma caninum</name>
    <name type="common">Dog hookworm</name>
    <dbReference type="NCBI Taxonomy" id="29170"/>
    <lineage>
        <taxon>Eukaryota</taxon>
        <taxon>Metazoa</taxon>
        <taxon>Ecdysozoa</taxon>
        <taxon>Nematoda</taxon>
        <taxon>Chromadorea</taxon>
        <taxon>Rhabditida</taxon>
        <taxon>Rhabditina</taxon>
        <taxon>Rhabditomorpha</taxon>
        <taxon>Strongyloidea</taxon>
        <taxon>Ancylostomatidae</taxon>
        <taxon>Ancylostomatinae</taxon>
        <taxon>Ancylostoma</taxon>
    </lineage>
</organism>
<dbReference type="GO" id="GO:0140326">
    <property type="term" value="F:ATPase-coupled intramembrane lipid transporter activity"/>
    <property type="evidence" value="ECO:0007669"/>
    <property type="project" value="TreeGrafter"/>
</dbReference>
<feature type="transmembrane region" description="Helical" evidence="5">
    <location>
        <begin position="442"/>
        <end position="463"/>
    </location>
</feature>
<sequence length="469" mass="53667">MTGSGYQSSMIVARHTHRRSSSKWVPPSAPLHNPISVFRSRSSREKGSRMIQPNHLFDEPRYDLSNFRHFTDNSITTTKYSLLTFIPYNIIHQMCTKYANMYFLFIAVLNFCPLFGAYTKFLGLVPISFVLGTTLIKDGFEDLRRWRYDNKINKNTCHVWDRDRHMFRKMQWKHILVGDFVHVSNDQDIPADVLFLRSSDENGTCYVETGNLDGETSLKQRLVPRQYMSFSKEDSNFTPPQFTGTVFCEPPDPAFYTIRAKIEYEPGHDTKVMMNNGRAPHKISGIEQLTNKFIIICMVILAVMVLGSSLCSGFWSHDHPPPKNGSGNIPDPFVVWDSPAPVLDGLYNVGTYIICYQVIVPISLYITVEIIKAAQIYFLSQDIELYDEESDRAIDCRSLNIPEELGQITHVLSDKTGTLTENIMVFRNCAFDLKDYGSEKDLVSLQFLNVIVYFLCLLVVFTAERSAPD</sequence>
<evidence type="ECO:0000256" key="5">
    <source>
        <dbReference type="SAM" id="Phobius"/>
    </source>
</evidence>
<feature type="transmembrane region" description="Helical" evidence="5">
    <location>
        <begin position="293"/>
        <end position="315"/>
    </location>
</feature>
<evidence type="ECO:0000256" key="2">
    <source>
        <dbReference type="ARBA" id="ARBA00022692"/>
    </source>
</evidence>
<keyword evidence="4 5" id="KW-0472">Membrane</keyword>
<dbReference type="GO" id="GO:0045332">
    <property type="term" value="P:phospholipid translocation"/>
    <property type="evidence" value="ECO:0007669"/>
    <property type="project" value="TreeGrafter"/>
</dbReference>
<dbReference type="OrthoDB" id="377733at2759"/>
<comment type="caution">
    <text evidence="7">The sequence shown here is derived from an EMBL/GenBank/DDBJ whole genome shotgun (WGS) entry which is preliminary data.</text>
</comment>
<evidence type="ECO:0000256" key="4">
    <source>
        <dbReference type="ARBA" id="ARBA00023136"/>
    </source>
</evidence>
<reference evidence="7 8" key="1">
    <citation type="submission" date="2014-10" db="EMBL/GenBank/DDBJ databases">
        <title>Draft genome of the hookworm Ancylostoma caninum.</title>
        <authorList>
            <person name="Mitreva M."/>
        </authorList>
    </citation>
    <scope>NUCLEOTIDE SEQUENCE [LARGE SCALE GENOMIC DNA]</scope>
    <source>
        <strain evidence="7 8">Baltimore</strain>
    </source>
</reference>
<feature type="transmembrane region" description="Helical" evidence="5">
    <location>
        <begin position="98"/>
        <end position="116"/>
    </location>
</feature>
<feature type="transmembrane region" description="Helical" evidence="5">
    <location>
        <begin position="349"/>
        <end position="368"/>
    </location>
</feature>
<feature type="transmembrane region" description="Helical" evidence="5">
    <location>
        <begin position="122"/>
        <end position="140"/>
    </location>
</feature>
<evidence type="ECO:0000313" key="7">
    <source>
        <dbReference type="EMBL" id="RCN44263.1"/>
    </source>
</evidence>
<name>A0A368GIQ7_ANCCA</name>
<dbReference type="InterPro" id="IPR023214">
    <property type="entry name" value="HAD_sf"/>
</dbReference>
<dbReference type="Gene3D" id="1.20.1110.10">
    <property type="entry name" value="Calcium-transporting ATPase, transmembrane domain"/>
    <property type="match status" value="1"/>
</dbReference>
<dbReference type="InterPro" id="IPR018303">
    <property type="entry name" value="ATPase_P-typ_P_site"/>
</dbReference>
<dbReference type="PROSITE" id="PS00154">
    <property type="entry name" value="ATPASE_E1_E2"/>
    <property type="match status" value="1"/>
</dbReference>
<dbReference type="Gene3D" id="2.70.150.10">
    <property type="entry name" value="Calcium-transporting ATPase, cytoplasmic transduction domain A"/>
    <property type="match status" value="1"/>
</dbReference>
<dbReference type="InterPro" id="IPR023298">
    <property type="entry name" value="ATPase_P-typ_TM_dom_sf"/>
</dbReference>
<dbReference type="AlphaFoldDB" id="A0A368GIQ7"/>
<dbReference type="PANTHER" id="PTHR24092:SF215">
    <property type="entry name" value="PHOSPHOLIPID-TRANSPORTING ATPASE"/>
    <property type="match status" value="1"/>
</dbReference>
<dbReference type="InterPro" id="IPR008250">
    <property type="entry name" value="ATPase_P-typ_transduc_dom_A_sf"/>
</dbReference>
<keyword evidence="8" id="KW-1185">Reference proteome</keyword>
<feature type="domain" description="P-type ATPase N-terminal" evidence="6">
    <location>
        <begin position="68"/>
        <end position="121"/>
    </location>
</feature>
<comment type="subcellular location">
    <subcellularLocation>
        <location evidence="1">Membrane</location>
    </subcellularLocation>
</comment>
<dbReference type="EMBL" id="JOJR01000133">
    <property type="protein sequence ID" value="RCN44263.1"/>
    <property type="molecule type" value="Genomic_DNA"/>
</dbReference>
<evidence type="ECO:0000259" key="6">
    <source>
        <dbReference type="Pfam" id="PF16209"/>
    </source>
</evidence>
<proteinExistence type="predicted"/>
<dbReference type="Gene3D" id="3.40.50.1000">
    <property type="entry name" value="HAD superfamily/HAD-like"/>
    <property type="match status" value="1"/>
</dbReference>
<protein>
    <recommendedName>
        <fullName evidence="6">P-type ATPase N-terminal domain-containing protein</fullName>
    </recommendedName>
</protein>
<dbReference type="PANTHER" id="PTHR24092">
    <property type="entry name" value="PROBABLE PHOSPHOLIPID-TRANSPORTING ATPASE"/>
    <property type="match status" value="1"/>
</dbReference>
<dbReference type="SUPFAM" id="SSF81653">
    <property type="entry name" value="Calcium ATPase, transduction domain A"/>
    <property type="match status" value="1"/>
</dbReference>
<dbReference type="GO" id="GO:0005886">
    <property type="term" value="C:plasma membrane"/>
    <property type="evidence" value="ECO:0007669"/>
    <property type="project" value="TreeGrafter"/>
</dbReference>
<dbReference type="Pfam" id="PF16209">
    <property type="entry name" value="PhoLip_ATPase_N"/>
    <property type="match status" value="1"/>
</dbReference>
<keyword evidence="2 5" id="KW-0812">Transmembrane</keyword>
<evidence type="ECO:0000256" key="1">
    <source>
        <dbReference type="ARBA" id="ARBA00004370"/>
    </source>
</evidence>
<gene>
    <name evidence="7" type="ORF">ANCCAN_09695</name>
</gene>
<accession>A0A368GIQ7</accession>
<dbReference type="InterPro" id="IPR023299">
    <property type="entry name" value="ATPase_P-typ_cyto_dom_N"/>
</dbReference>
<dbReference type="InterPro" id="IPR032631">
    <property type="entry name" value="P-type_ATPase_N"/>
</dbReference>
<dbReference type="STRING" id="29170.A0A368GIQ7"/>
<dbReference type="Gene3D" id="3.40.1110.10">
    <property type="entry name" value="Calcium-transporting ATPase, cytoplasmic domain N"/>
    <property type="match status" value="1"/>
</dbReference>
<dbReference type="GO" id="GO:0000166">
    <property type="term" value="F:nucleotide binding"/>
    <property type="evidence" value="ECO:0007669"/>
    <property type="project" value="InterPro"/>
</dbReference>
<keyword evidence="3 5" id="KW-1133">Transmembrane helix</keyword>